<dbReference type="RefSeq" id="WP_377404604.1">
    <property type="nucleotide sequence ID" value="NZ_JBHUEQ010000036.1"/>
</dbReference>
<organism evidence="5 6">
    <name type="scientific">Rhizobium helianthi</name>
    <dbReference type="NCBI Taxonomy" id="1132695"/>
    <lineage>
        <taxon>Bacteria</taxon>
        <taxon>Pseudomonadati</taxon>
        <taxon>Pseudomonadota</taxon>
        <taxon>Alphaproteobacteria</taxon>
        <taxon>Hyphomicrobiales</taxon>
        <taxon>Rhizobiaceae</taxon>
        <taxon>Rhizobium/Agrobacterium group</taxon>
        <taxon>Rhizobium</taxon>
    </lineage>
</organism>
<comment type="caution">
    <text evidence="5">The sequence shown here is derived from an EMBL/GenBank/DDBJ whole genome shotgun (WGS) entry which is preliminary data.</text>
</comment>
<name>A0ABW4M7G7_9HYPH</name>
<feature type="domain" description="Protein FecR C-terminal" evidence="4">
    <location>
        <begin position="264"/>
        <end position="332"/>
    </location>
</feature>
<evidence type="ECO:0000313" key="5">
    <source>
        <dbReference type="EMBL" id="MFD1747393.1"/>
    </source>
</evidence>
<evidence type="ECO:0000256" key="1">
    <source>
        <dbReference type="SAM" id="Phobius"/>
    </source>
</evidence>
<dbReference type="InterPro" id="IPR032623">
    <property type="entry name" value="FecR_N"/>
</dbReference>
<feature type="domain" description="FecR N-terminal" evidence="3">
    <location>
        <begin position="24"/>
        <end position="66"/>
    </location>
</feature>
<dbReference type="PIRSF" id="PIRSF018266">
    <property type="entry name" value="FecR"/>
    <property type="match status" value="1"/>
</dbReference>
<dbReference type="Pfam" id="PF16220">
    <property type="entry name" value="DUF4880"/>
    <property type="match status" value="1"/>
</dbReference>
<dbReference type="InterPro" id="IPR032508">
    <property type="entry name" value="FecR_C"/>
</dbReference>
<dbReference type="InterPro" id="IPR006860">
    <property type="entry name" value="FecR"/>
</dbReference>
<reference evidence="6" key="1">
    <citation type="journal article" date="2019" name="Int. J. Syst. Evol. Microbiol.">
        <title>The Global Catalogue of Microorganisms (GCM) 10K type strain sequencing project: providing services to taxonomists for standard genome sequencing and annotation.</title>
        <authorList>
            <consortium name="The Broad Institute Genomics Platform"/>
            <consortium name="The Broad Institute Genome Sequencing Center for Infectious Disease"/>
            <person name="Wu L."/>
            <person name="Ma J."/>
        </authorList>
    </citation>
    <scope>NUCLEOTIDE SEQUENCE [LARGE SCALE GENOMIC DNA]</scope>
    <source>
        <strain evidence="6">CG52</strain>
    </source>
</reference>
<dbReference type="Gene3D" id="2.60.120.1440">
    <property type="match status" value="1"/>
</dbReference>
<dbReference type="Pfam" id="PF16344">
    <property type="entry name" value="FecR_C"/>
    <property type="match status" value="1"/>
</dbReference>
<proteinExistence type="predicted"/>
<feature type="transmembrane region" description="Helical" evidence="1">
    <location>
        <begin position="94"/>
        <end position="114"/>
    </location>
</feature>
<dbReference type="EMBL" id="JBHUEQ010000036">
    <property type="protein sequence ID" value="MFD1747393.1"/>
    <property type="molecule type" value="Genomic_DNA"/>
</dbReference>
<protein>
    <submittedName>
        <fullName evidence="5">FecR family protein</fullName>
    </submittedName>
</protein>
<keyword evidence="1" id="KW-0812">Transmembrane</keyword>
<evidence type="ECO:0000259" key="2">
    <source>
        <dbReference type="Pfam" id="PF04773"/>
    </source>
</evidence>
<dbReference type="InterPro" id="IPR012373">
    <property type="entry name" value="Ferrdict_sens_TM"/>
</dbReference>
<sequence length="334" mass="36361">MGHQNAHDTDGTSSGFTSADPVADQALDWFVRLRNSEPDAATHATFHAWLAEDPRHQEEFRSLETLWNSRSLSDAVKTLPVDRRALLRPKTCRWPLHAAALAASVLIAFGVWQYPALTIAFQADFETATGSQTTVRLPDGSVMMLNTDTAVATDFESGRRHIRLLRGEAFFDVVHDPVHPFTVSGHYGEVQVLGTAFSVRTGNDEDQVVLERGRVQVLCLCDGKGKGGGKAELAPGEAVSITASAVSPVRAADPSATLAWREGRIIFENASLGAVLEELRRYHRGPIVVAEERVNRLVVTGNYRLENVEGALRTLADAAGVGFYRIPGGIIILR</sequence>
<feature type="domain" description="FecR protein" evidence="2">
    <location>
        <begin position="124"/>
        <end position="216"/>
    </location>
</feature>
<evidence type="ECO:0000259" key="4">
    <source>
        <dbReference type="Pfam" id="PF16344"/>
    </source>
</evidence>
<dbReference type="Proteomes" id="UP001597322">
    <property type="component" value="Unassembled WGS sequence"/>
</dbReference>
<evidence type="ECO:0000259" key="3">
    <source>
        <dbReference type="Pfam" id="PF16220"/>
    </source>
</evidence>
<keyword evidence="1" id="KW-1133">Transmembrane helix</keyword>
<keyword evidence="1" id="KW-0472">Membrane</keyword>
<keyword evidence="6" id="KW-1185">Reference proteome</keyword>
<dbReference type="PANTHER" id="PTHR30273:SF2">
    <property type="entry name" value="PROTEIN FECR"/>
    <property type="match status" value="1"/>
</dbReference>
<evidence type="ECO:0000313" key="6">
    <source>
        <dbReference type="Proteomes" id="UP001597322"/>
    </source>
</evidence>
<dbReference type="Gene3D" id="3.55.50.30">
    <property type="match status" value="1"/>
</dbReference>
<dbReference type="PANTHER" id="PTHR30273">
    <property type="entry name" value="PERIPLASMIC SIGNAL SENSOR AND SIGMA FACTOR ACTIVATOR FECR-RELATED"/>
    <property type="match status" value="1"/>
</dbReference>
<accession>A0ABW4M7G7</accession>
<dbReference type="Pfam" id="PF04773">
    <property type="entry name" value="FecR"/>
    <property type="match status" value="1"/>
</dbReference>
<gene>
    <name evidence="5" type="ORF">ACFSE1_18135</name>
</gene>